<dbReference type="EMBL" id="CP024978">
    <property type="protein sequence ID" value="ATZ30556.1"/>
    <property type="molecule type" value="Genomic_DNA"/>
</dbReference>
<feature type="compositionally biased region" description="Polar residues" evidence="1">
    <location>
        <begin position="57"/>
        <end position="78"/>
    </location>
</feature>
<keyword evidence="2" id="KW-0804">Transcription</keyword>
<feature type="region of interest" description="Disordered" evidence="1">
    <location>
        <begin position="54"/>
        <end position="81"/>
    </location>
</feature>
<dbReference type="GO" id="GO:0000428">
    <property type="term" value="C:DNA-directed RNA polymerase complex"/>
    <property type="evidence" value="ECO:0007669"/>
    <property type="project" value="UniProtKB-KW"/>
</dbReference>
<dbReference type="AlphaFoldDB" id="A0A2H4TLY8"/>
<organism evidence="2 3">
    <name type="scientific">Escherichia coli</name>
    <dbReference type="NCBI Taxonomy" id="562"/>
    <lineage>
        <taxon>Bacteria</taxon>
        <taxon>Pseudomonadati</taxon>
        <taxon>Pseudomonadota</taxon>
        <taxon>Gammaproteobacteria</taxon>
        <taxon>Enterobacterales</taxon>
        <taxon>Enterobacteriaceae</taxon>
        <taxon>Escherichia</taxon>
    </lineage>
</organism>
<evidence type="ECO:0000256" key="1">
    <source>
        <dbReference type="SAM" id="MobiDB-lite"/>
    </source>
</evidence>
<dbReference type="RefSeq" id="WP_063079836.1">
    <property type="nucleotide sequence ID" value="NZ_BFNH01000111.1"/>
</dbReference>
<sequence length="205" mass="23084">MNQAEFAKLHGVSRKTVTAWKARGWLVLDGEDIDVDASNERIRRYRKTVTRIKNEQKGNTLGNRVTSEGNTPGNNEGNSIALYDDSSDVSKEARVEQFIASHGAMMTLDEARTMKENYFALLAKLEYDEKKGTLLPWKPIIERVGAEYTRVRTRLVALAPEHGPRLRALAGMTDDQGFTAALQELIYEALNELAFDRRETHGDTV</sequence>
<reference evidence="2 3" key="1">
    <citation type="submission" date="2017-11" db="EMBL/GenBank/DDBJ databases">
        <title>Escherichia coli CV839-15 Genome sequencing and assembly.</title>
        <authorList>
            <person name="Li Z."/>
            <person name="Song N."/>
            <person name="Li W."/>
            <person name="Philip H.R."/>
            <person name="Bu Z."/>
            <person name="Siguo L."/>
        </authorList>
    </citation>
    <scope>NUCLEOTIDE SEQUENCE [LARGE SCALE GENOMIC DNA]</scope>
    <source>
        <strain evidence="2 3">CV839-15</strain>
    </source>
</reference>
<evidence type="ECO:0000313" key="2">
    <source>
        <dbReference type="EMBL" id="ATZ30556.1"/>
    </source>
</evidence>
<protein>
    <submittedName>
        <fullName evidence="2">DNA-directed RNA polymerase subunit sigma70</fullName>
    </submittedName>
</protein>
<proteinExistence type="predicted"/>
<dbReference type="Proteomes" id="UP000236551">
    <property type="component" value="Chromosome"/>
</dbReference>
<evidence type="ECO:0000313" key="3">
    <source>
        <dbReference type="Proteomes" id="UP000236551"/>
    </source>
</evidence>
<accession>A0A2H4TLY8</accession>
<keyword evidence="2" id="KW-0240">DNA-directed RNA polymerase</keyword>
<gene>
    <name evidence="2" type="ORF">CV83915_00177</name>
</gene>
<name>A0A2H4TLY8_ECOLX</name>